<evidence type="ECO:0000256" key="1">
    <source>
        <dbReference type="SAM" id="Phobius"/>
    </source>
</evidence>
<dbReference type="STRING" id="1834181.A5880_002429"/>
<dbReference type="Proteomes" id="UP000195139">
    <property type="component" value="Unassembled WGS sequence"/>
</dbReference>
<keyword evidence="1" id="KW-1133">Transmembrane helix</keyword>
<evidence type="ECO:0000313" key="3">
    <source>
        <dbReference type="EMBL" id="OTO08159.1"/>
    </source>
</evidence>
<dbReference type="EMBL" id="NGLE02000001">
    <property type="protein sequence ID" value="MEI5993457.1"/>
    <property type="molecule type" value="Genomic_DNA"/>
</dbReference>
<gene>
    <name evidence="2" type="ORF">A5880_001004</name>
    <name evidence="3" type="ORF">A5880_002429</name>
</gene>
<dbReference type="EMBL" id="NGLE01000003">
    <property type="protein sequence ID" value="OTO08159.1"/>
    <property type="molecule type" value="Genomic_DNA"/>
</dbReference>
<keyword evidence="1" id="KW-0472">Membrane</keyword>
<reference evidence="2 4" key="2">
    <citation type="submission" date="2018-07" db="EMBL/GenBank/DDBJ databases">
        <title>The Genome Sequence of Enterococcus sp. DIV0659b.</title>
        <authorList>
            <consortium name="The Broad Institute Genomics Platform"/>
            <consortium name="The Broad Institute Genomic Center for Infectious Diseases"/>
            <person name="Earl A."/>
            <person name="Manson A."/>
            <person name="Schwartman J."/>
            <person name="Gilmore M."/>
            <person name="Abouelleil A."/>
            <person name="Cao P."/>
            <person name="Chapman S."/>
            <person name="Cusick C."/>
            <person name="Shea T."/>
            <person name="Young S."/>
            <person name="Neafsey D."/>
            <person name="Nusbaum C."/>
            <person name="Birren B."/>
        </authorList>
    </citation>
    <scope>NUCLEOTIDE SEQUENCE [LARGE SCALE GENOMIC DNA]</scope>
    <source>
        <strain evidence="2 4">4G2_DIV0659</strain>
    </source>
</reference>
<dbReference type="AlphaFoldDB" id="A0A242CDC3"/>
<evidence type="ECO:0000313" key="4">
    <source>
        <dbReference type="Proteomes" id="UP000195139"/>
    </source>
</evidence>
<feature type="transmembrane region" description="Helical" evidence="1">
    <location>
        <begin position="6"/>
        <end position="28"/>
    </location>
</feature>
<keyword evidence="4" id="KW-1185">Reference proteome</keyword>
<accession>A0A242CDC3</accession>
<sequence>MIVLDWIFIVALSFATLCVAIMVMSLILRAGARKQLKVILKKRPKNKRNKKKWLLHKKNLSKKKKKYTVRSIIFLFLTLILSGISYGSLYYQSIRLNMEDSKAVVKGYYLLRELDEEMKKAKETDNPVKSGKNIQVLSARFSSYGVQTATVRNTVERQALLNKYYKYMKELGINLSSQPTQFFEDETMYDSFMADIKKIKGFEKEIFDLFSVNKKSLEKRE</sequence>
<keyword evidence="1" id="KW-0812">Transmembrane</keyword>
<protein>
    <submittedName>
        <fullName evidence="3">Uncharacterized protein</fullName>
    </submittedName>
</protein>
<dbReference type="OrthoDB" id="2181521at2"/>
<name>A0A242CDC3_9ENTE</name>
<dbReference type="RefSeq" id="WP_086331299.1">
    <property type="nucleotide sequence ID" value="NZ_NGLE02000001.1"/>
</dbReference>
<comment type="caution">
    <text evidence="3">The sequence shown here is derived from an EMBL/GenBank/DDBJ whole genome shotgun (WGS) entry which is preliminary data.</text>
</comment>
<proteinExistence type="predicted"/>
<organism evidence="3">
    <name type="scientific">Candidatus Enterococcus mansonii</name>
    <dbReference type="NCBI Taxonomy" id="1834181"/>
    <lineage>
        <taxon>Bacteria</taxon>
        <taxon>Bacillati</taxon>
        <taxon>Bacillota</taxon>
        <taxon>Bacilli</taxon>
        <taxon>Lactobacillales</taxon>
        <taxon>Enterococcaceae</taxon>
        <taxon>Enterococcus</taxon>
    </lineage>
</organism>
<feature type="transmembrane region" description="Helical" evidence="1">
    <location>
        <begin position="67"/>
        <end position="91"/>
    </location>
</feature>
<reference evidence="3" key="1">
    <citation type="submission" date="2017-05" db="EMBL/GenBank/DDBJ databases">
        <title>The Genome Sequence of Enterococcus sp. 4G2_DIV0659.</title>
        <authorList>
            <consortium name="The Broad Institute Genomics Platform"/>
            <consortium name="The Broad Institute Genomic Center for Infectious Diseases"/>
            <person name="Earl A."/>
            <person name="Manson A."/>
            <person name="Schwartman J."/>
            <person name="Gilmore M."/>
            <person name="Abouelleil A."/>
            <person name="Cao P."/>
            <person name="Chapman S."/>
            <person name="Cusick C."/>
            <person name="Shea T."/>
            <person name="Young S."/>
            <person name="Neafsey D."/>
            <person name="Nusbaum C."/>
            <person name="Birren B."/>
        </authorList>
    </citation>
    <scope>NUCLEOTIDE SEQUENCE [LARGE SCALE GENOMIC DNA]</scope>
    <source>
        <strain evidence="3">4G2_DIV0659</strain>
    </source>
</reference>
<evidence type="ECO:0000313" key="2">
    <source>
        <dbReference type="EMBL" id="MEI5993457.1"/>
    </source>
</evidence>